<evidence type="ECO:0000313" key="10">
    <source>
        <dbReference type="Proteomes" id="UP000078290"/>
    </source>
</evidence>
<keyword evidence="3" id="KW-0949">S-adenosyl-L-methionine</keyword>
<keyword evidence="4" id="KW-0479">Metal-binding</keyword>
<evidence type="ECO:0000256" key="4">
    <source>
        <dbReference type="ARBA" id="ARBA00022723"/>
    </source>
</evidence>
<sequence>MSTLEKRGFYFSTMNNSYFYDDTTGNVSVVDKVPNKRVVFGKQRYEFKAANREEIEKFIHENGFRQLILIVTENCNLRCKYCVYSGNYENSRTHNYFKMDSSIAKEAVFKYLSSISNIKKKKPFLIPIIGFYGGEPLLNYALIKEIVTYSKQIYNGKIYFNMTTNATLLDEEKIEFLVHNNFLLSISLNGYKEENDRMRVYANNKGTFDDVMEKIRYIKTKYPDYYRTNCQIIGVYDVGTDLHKLREFYSTNELVKNKLTMLLQVSDVCTDWYDQYSDDQKNNFKKQLEELKQIFIKKVMNGEKLDPVLRLLFALPLYEVINRPLNVSIQELRPSFLPFTGTCVPGTKIAVDTKGILHSCEKVNDKMPIGTTKKWIDFEKITETLDRYNKHVGPGCINCPIQRFCPTCYRVLLTAQGEFNRKQMKPCQKLIEEKQRIFELAYTLMEKNVNLGNILER</sequence>
<dbReference type="SUPFAM" id="SSF102114">
    <property type="entry name" value="Radical SAM enzymes"/>
    <property type="match status" value="1"/>
</dbReference>
<dbReference type="GO" id="GO:0016491">
    <property type="term" value="F:oxidoreductase activity"/>
    <property type="evidence" value="ECO:0007669"/>
    <property type="project" value="InterPro"/>
</dbReference>
<dbReference type="Pfam" id="PF04055">
    <property type="entry name" value="Radical_SAM"/>
    <property type="match status" value="1"/>
</dbReference>
<comment type="similarity">
    <text evidence="7">Belongs to the radical SAM superfamily. Anaerobic sulfatase-maturating enzyme family.</text>
</comment>
<accession>A0A1B7KP37</accession>
<evidence type="ECO:0000256" key="6">
    <source>
        <dbReference type="ARBA" id="ARBA00023014"/>
    </source>
</evidence>
<dbReference type="Proteomes" id="UP000078290">
    <property type="component" value="Unassembled WGS sequence"/>
</dbReference>
<dbReference type="OrthoDB" id="9808591at2"/>
<dbReference type="PROSITE" id="PS51918">
    <property type="entry name" value="RADICAL_SAM"/>
    <property type="match status" value="1"/>
</dbReference>
<evidence type="ECO:0000313" key="9">
    <source>
        <dbReference type="EMBL" id="OAT71854.1"/>
    </source>
</evidence>
<protein>
    <submittedName>
        <fullName evidence="9">Radical SAM protein</fullName>
    </submittedName>
</protein>
<evidence type="ECO:0000256" key="1">
    <source>
        <dbReference type="ARBA" id="ARBA00001966"/>
    </source>
</evidence>
<evidence type="ECO:0000256" key="5">
    <source>
        <dbReference type="ARBA" id="ARBA00023004"/>
    </source>
</evidence>
<dbReference type="SFLD" id="SFLDG01067">
    <property type="entry name" value="SPASM/twitch_domain_containing"/>
    <property type="match status" value="1"/>
</dbReference>
<name>A0A1B7KP37_PARTM</name>
<comment type="caution">
    <text evidence="9">The sequence shown here is derived from an EMBL/GenBank/DDBJ whole genome shotgun (WGS) entry which is preliminary data.</text>
</comment>
<dbReference type="Gene3D" id="3.20.20.70">
    <property type="entry name" value="Aldolase class I"/>
    <property type="match status" value="1"/>
</dbReference>
<dbReference type="InterPro" id="IPR013785">
    <property type="entry name" value="Aldolase_TIM"/>
</dbReference>
<dbReference type="CDD" id="cd01335">
    <property type="entry name" value="Radical_SAM"/>
    <property type="match status" value="1"/>
</dbReference>
<evidence type="ECO:0000256" key="2">
    <source>
        <dbReference type="ARBA" id="ARBA00022485"/>
    </source>
</evidence>
<organism evidence="9 10">
    <name type="scientific">Parageobacillus thermoglucosidasius</name>
    <name type="common">Geobacillus thermoglucosidasius</name>
    <dbReference type="NCBI Taxonomy" id="1426"/>
    <lineage>
        <taxon>Bacteria</taxon>
        <taxon>Bacillati</taxon>
        <taxon>Bacillota</taxon>
        <taxon>Bacilli</taxon>
        <taxon>Bacillales</taxon>
        <taxon>Anoxybacillaceae</taxon>
        <taxon>Parageobacillus</taxon>
    </lineage>
</organism>
<evidence type="ECO:0000256" key="3">
    <source>
        <dbReference type="ARBA" id="ARBA00022691"/>
    </source>
</evidence>
<comment type="cofactor">
    <cofactor evidence="1">
        <name>[4Fe-4S] cluster</name>
        <dbReference type="ChEBI" id="CHEBI:49883"/>
    </cofactor>
</comment>
<dbReference type="InterPro" id="IPR023867">
    <property type="entry name" value="Sulphatase_maturase_rSAM"/>
</dbReference>
<dbReference type="GO" id="GO:0051539">
    <property type="term" value="F:4 iron, 4 sulfur cluster binding"/>
    <property type="evidence" value="ECO:0007669"/>
    <property type="project" value="UniProtKB-KW"/>
</dbReference>
<evidence type="ECO:0000256" key="7">
    <source>
        <dbReference type="ARBA" id="ARBA00023601"/>
    </source>
</evidence>
<dbReference type="GO" id="GO:0046872">
    <property type="term" value="F:metal ion binding"/>
    <property type="evidence" value="ECO:0007669"/>
    <property type="project" value="UniProtKB-KW"/>
</dbReference>
<gene>
    <name evidence="9" type="ORF">A7K69_10610</name>
</gene>
<dbReference type="PANTHER" id="PTHR43273:SF3">
    <property type="entry name" value="ANAEROBIC SULFATASE-MATURATING ENZYME HOMOLOG ASLB-RELATED"/>
    <property type="match status" value="1"/>
</dbReference>
<dbReference type="InterPro" id="IPR058240">
    <property type="entry name" value="rSAM_sf"/>
</dbReference>
<evidence type="ECO:0000259" key="8">
    <source>
        <dbReference type="PROSITE" id="PS51918"/>
    </source>
</evidence>
<dbReference type="EMBL" id="LXMA01000038">
    <property type="protein sequence ID" value="OAT71854.1"/>
    <property type="molecule type" value="Genomic_DNA"/>
</dbReference>
<dbReference type="PANTHER" id="PTHR43273">
    <property type="entry name" value="ANAEROBIC SULFATASE-MATURATING ENZYME HOMOLOG ASLB-RELATED"/>
    <property type="match status" value="1"/>
</dbReference>
<keyword evidence="2" id="KW-0004">4Fe-4S</keyword>
<dbReference type="RefSeq" id="WP_064552362.1">
    <property type="nucleotide sequence ID" value="NZ_LXMA01000038.1"/>
</dbReference>
<dbReference type="InterPro" id="IPR007197">
    <property type="entry name" value="rSAM"/>
</dbReference>
<keyword evidence="6" id="KW-0411">Iron-sulfur</keyword>
<feature type="domain" description="Radical SAM core" evidence="8">
    <location>
        <begin position="61"/>
        <end position="303"/>
    </location>
</feature>
<dbReference type="SFLD" id="SFLDS00029">
    <property type="entry name" value="Radical_SAM"/>
    <property type="match status" value="1"/>
</dbReference>
<dbReference type="InterPro" id="IPR000385">
    <property type="entry name" value="MoaA_NifB_PqqE_Fe-S-bd_CS"/>
</dbReference>
<dbReference type="AlphaFoldDB" id="A0A1B7KP37"/>
<keyword evidence="5" id="KW-0408">Iron</keyword>
<dbReference type="SFLD" id="SFLDG01386">
    <property type="entry name" value="main_SPASM_domain-containing"/>
    <property type="match status" value="1"/>
</dbReference>
<proteinExistence type="inferred from homology"/>
<reference evidence="10" key="1">
    <citation type="submission" date="2016-05" db="EMBL/GenBank/DDBJ databases">
        <authorList>
            <person name="Wang W."/>
            <person name="Zhu L."/>
        </authorList>
    </citation>
    <scope>NUCLEOTIDE SEQUENCE [LARGE SCALE GENOMIC DNA]</scope>
    <source>
        <strain evidence="10">W-2</strain>
    </source>
</reference>
<dbReference type="PROSITE" id="PS01305">
    <property type="entry name" value="MOAA_NIFB_PQQE"/>
    <property type="match status" value="1"/>
</dbReference>
<dbReference type="SFLD" id="SFLDG01384">
    <property type="entry name" value="thioether_bond_formation_requi"/>
    <property type="match status" value="1"/>
</dbReference>